<feature type="region of interest" description="Disordered" evidence="1">
    <location>
        <begin position="85"/>
        <end position="124"/>
    </location>
</feature>
<gene>
    <name evidence="2" type="ORF">HPULCUR_011058</name>
</gene>
<keyword evidence="3" id="KW-1185">Reference proteome</keyword>
<accession>A0ABP9YFF1</accession>
<comment type="caution">
    <text evidence="2">The sequence shown here is derived from an EMBL/GenBank/DDBJ whole genome shotgun (WGS) entry which is preliminary data.</text>
</comment>
<proteinExistence type="predicted"/>
<evidence type="ECO:0000313" key="2">
    <source>
        <dbReference type="EMBL" id="GAA5805540.1"/>
    </source>
</evidence>
<name>A0ABP9YFF1_9FUNG</name>
<dbReference type="EMBL" id="BAABUJ010000047">
    <property type="protein sequence ID" value="GAA5805540.1"/>
    <property type="molecule type" value="Genomic_DNA"/>
</dbReference>
<organism evidence="2 3">
    <name type="scientific">Helicostylum pulchrum</name>
    <dbReference type="NCBI Taxonomy" id="562976"/>
    <lineage>
        <taxon>Eukaryota</taxon>
        <taxon>Fungi</taxon>
        <taxon>Fungi incertae sedis</taxon>
        <taxon>Mucoromycota</taxon>
        <taxon>Mucoromycotina</taxon>
        <taxon>Mucoromycetes</taxon>
        <taxon>Mucorales</taxon>
        <taxon>Mucorineae</taxon>
        <taxon>Mucoraceae</taxon>
        <taxon>Helicostylum</taxon>
    </lineage>
</organism>
<evidence type="ECO:0000256" key="1">
    <source>
        <dbReference type="SAM" id="MobiDB-lite"/>
    </source>
</evidence>
<dbReference type="Proteomes" id="UP001476247">
    <property type="component" value="Unassembled WGS sequence"/>
</dbReference>
<feature type="compositionally biased region" description="Acidic residues" evidence="1">
    <location>
        <begin position="98"/>
        <end position="109"/>
    </location>
</feature>
<reference evidence="2 3" key="1">
    <citation type="submission" date="2024-04" db="EMBL/GenBank/DDBJ databases">
        <title>genome sequences of Mucor flavus KT1a and Helicostylum pulchrum KT1b strains isolation_sourced from the surface of a dry-aged beef.</title>
        <authorList>
            <person name="Toyotome T."/>
            <person name="Hosono M."/>
            <person name="Torimaru M."/>
            <person name="Fukuda K."/>
            <person name="Mikami N."/>
        </authorList>
    </citation>
    <scope>NUCLEOTIDE SEQUENCE [LARGE SCALE GENOMIC DNA]</scope>
    <source>
        <strain evidence="2 3">KT1b</strain>
    </source>
</reference>
<sequence>MSKTKTVPCFCNTHCVGGVPSQYSFVSDRTRRNHEQTDGSAIKRRKLYCLTGVPSEEIVPIVQPGVAEDDVEVFEDDFESFDDVEAESEATTNVIHDEDVESDEDVQSESEEHCSEEQDPQEPSVFPEEPVAFIFVLMLLMLHGKHLTEEGCEIVMVFFNIILAYLNLEFRFPKRLPTFVSRMQFAKKYYTGITKYVSCSACHAIYNIPINNNDRKQYHQCTFTKSYSTTTGLPLSICENDLYNTTKSGKLVVVIWDIIIKIN</sequence>
<protein>
    <submittedName>
        <fullName evidence="2">Uncharacterized protein</fullName>
    </submittedName>
</protein>
<evidence type="ECO:0000313" key="3">
    <source>
        <dbReference type="Proteomes" id="UP001476247"/>
    </source>
</evidence>